<protein>
    <submittedName>
        <fullName evidence="10">ABC transporter permease</fullName>
    </submittedName>
</protein>
<comment type="subcellular location">
    <subcellularLocation>
        <location evidence="1">Cell inner membrane</location>
        <topology evidence="1">Multi-pass membrane protein</topology>
    </subcellularLocation>
    <subcellularLocation>
        <location evidence="8">Cell membrane</location>
        <topology evidence="8">Multi-pass membrane protein</topology>
    </subcellularLocation>
</comment>
<dbReference type="Proteomes" id="UP000325161">
    <property type="component" value="Chromosome"/>
</dbReference>
<feature type="transmembrane region" description="Helical" evidence="8">
    <location>
        <begin position="130"/>
        <end position="156"/>
    </location>
</feature>
<evidence type="ECO:0000256" key="4">
    <source>
        <dbReference type="ARBA" id="ARBA00022519"/>
    </source>
</evidence>
<feature type="domain" description="ABC transmembrane type-1" evidence="9">
    <location>
        <begin position="62"/>
        <end position="250"/>
    </location>
</feature>
<reference evidence="10 11" key="1">
    <citation type="submission" date="2019-08" db="EMBL/GenBank/DDBJ databases">
        <title>Amphibian skin-associated Pigmentiphaga: genome sequence and occurrence across geography and hosts.</title>
        <authorList>
            <person name="Bletz M.C."/>
            <person name="Bunk B."/>
            <person name="Sproeer C."/>
            <person name="Biwer P."/>
            <person name="Reiter S."/>
            <person name="Rabemananjara F.C.E."/>
            <person name="Schulz S."/>
            <person name="Overmann J."/>
            <person name="Vences M."/>
        </authorList>
    </citation>
    <scope>NUCLEOTIDE SEQUENCE [LARGE SCALE GENOMIC DNA]</scope>
    <source>
        <strain evidence="10 11">Mada1488</strain>
    </source>
</reference>
<dbReference type="GO" id="GO:0055085">
    <property type="term" value="P:transmembrane transport"/>
    <property type="evidence" value="ECO:0007669"/>
    <property type="project" value="InterPro"/>
</dbReference>
<dbReference type="SUPFAM" id="SSF161098">
    <property type="entry name" value="MetI-like"/>
    <property type="match status" value="1"/>
</dbReference>
<dbReference type="Gene3D" id="1.10.3720.10">
    <property type="entry name" value="MetI-like"/>
    <property type="match status" value="1"/>
</dbReference>
<evidence type="ECO:0000256" key="6">
    <source>
        <dbReference type="ARBA" id="ARBA00022989"/>
    </source>
</evidence>
<dbReference type="OrthoDB" id="9178195at2"/>
<feature type="transmembrane region" description="Helical" evidence="8">
    <location>
        <begin position="7"/>
        <end position="31"/>
    </location>
</feature>
<feature type="transmembrane region" description="Helical" evidence="8">
    <location>
        <begin position="100"/>
        <end position="118"/>
    </location>
</feature>
<evidence type="ECO:0000313" key="10">
    <source>
        <dbReference type="EMBL" id="QEI09396.1"/>
    </source>
</evidence>
<dbReference type="PANTHER" id="PTHR43357:SF4">
    <property type="entry name" value="INNER MEMBRANE ABC TRANSPORTER PERMEASE PROTEIN YDCV"/>
    <property type="match status" value="1"/>
</dbReference>
<evidence type="ECO:0000256" key="1">
    <source>
        <dbReference type="ARBA" id="ARBA00004429"/>
    </source>
</evidence>
<evidence type="ECO:0000256" key="3">
    <source>
        <dbReference type="ARBA" id="ARBA00022475"/>
    </source>
</evidence>
<keyword evidence="11" id="KW-1185">Reference proteome</keyword>
<keyword evidence="7 8" id="KW-0472">Membrane</keyword>
<feature type="transmembrane region" description="Helical" evidence="8">
    <location>
        <begin position="66"/>
        <end position="88"/>
    </location>
</feature>
<feature type="transmembrane region" description="Helical" evidence="8">
    <location>
        <begin position="202"/>
        <end position="219"/>
    </location>
</feature>
<dbReference type="RefSeq" id="WP_148819493.1">
    <property type="nucleotide sequence ID" value="NZ_CP043046.1"/>
</dbReference>
<evidence type="ECO:0000256" key="7">
    <source>
        <dbReference type="ARBA" id="ARBA00023136"/>
    </source>
</evidence>
<evidence type="ECO:0000313" key="11">
    <source>
        <dbReference type="Proteomes" id="UP000325161"/>
    </source>
</evidence>
<name>A0A5C0B634_9BURK</name>
<feature type="transmembrane region" description="Helical" evidence="8">
    <location>
        <begin position="231"/>
        <end position="250"/>
    </location>
</feature>
<dbReference type="PROSITE" id="PS50928">
    <property type="entry name" value="ABC_TM1"/>
    <property type="match status" value="1"/>
</dbReference>
<sequence length="264" mass="28792">MGQNSWLALLYHACFVIFIIAPLLVVTLVSFSDKDYISMPFSGASLRWFRAIWDAPDIISAFWLSLWLGLGSATIAAAVAVPSAIALARYRFRGRDTLTAMLMSPLMIPHIVLGVAFLRFFSLTGLSGSFIALTLVHAVIVVPYALRLTLAALIGMDRDAEKAAMSLGATRLTTFRRILLPMIVPGVAGGWMLAFIQSFDEVTMTIFVATPGTNTLPVAMYNRISQMTDPLVTSISTVMIFGTLILMVLLDRTVGLDRVLIGKK</sequence>
<accession>A0A5C0B634</accession>
<dbReference type="CDD" id="cd06261">
    <property type="entry name" value="TM_PBP2"/>
    <property type="match status" value="1"/>
</dbReference>
<feature type="transmembrane region" description="Helical" evidence="8">
    <location>
        <begin position="177"/>
        <end position="196"/>
    </location>
</feature>
<dbReference type="PANTHER" id="PTHR43357">
    <property type="entry name" value="INNER MEMBRANE ABC TRANSPORTER PERMEASE PROTEIN YDCV"/>
    <property type="match status" value="1"/>
</dbReference>
<dbReference type="KEGG" id="pacr:FXN63_17455"/>
<gene>
    <name evidence="10" type="ORF">FXN63_17455</name>
</gene>
<evidence type="ECO:0000256" key="5">
    <source>
        <dbReference type="ARBA" id="ARBA00022692"/>
    </source>
</evidence>
<evidence type="ECO:0000259" key="9">
    <source>
        <dbReference type="PROSITE" id="PS50928"/>
    </source>
</evidence>
<dbReference type="InterPro" id="IPR000515">
    <property type="entry name" value="MetI-like"/>
</dbReference>
<dbReference type="Pfam" id="PF00528">
    <property type="entry name" value="BPD_transp_1"/>
    <property type="match status" value="1"/>
</dbReference>
<dbReference type="InterPro" id="IPR035906">
    <property type="entry name" value="MetI-like_sf"/>
</dbReference>
<keyword evidence="6 8" id="KW-1133">Transmembrane helix</keyword>
<keyword evidence="2 8" id="KW-0813">Transport</keyword>
<proteinExistence type="inferred from homology"/>
<dbReference type="AlphaFoldDB" id="A0A5C0B634"/>
<organism evidence="10 11">
    <name type="scientific">Pigmentiphaga aceris</name>
    <dbReference type="NCBI Taxonomy" id="1940612"/>
    <lineage>
        <taxon>Bacteria</taxon>
        <taxon>Pseudomonadati</taxon>
        <taxon>Pseudomonadota</taxon>
        <taxon>Betaproteobacteria</taxon>
        <taxon>Burkholderiales</taxon>
        <taxon>Alcaligenaceae</taxon>
        <taxon>Pigmentiphaga</taxon>
    </lineage>
</organism>
<evidence type="ECO:0000256" key="8">
    <source>
        <dbReference type="RuleBase" id="RU363032"/>
    </source>
</evidence>
<keyword evidence="4" id="KW-0997">Cell inner membrane</keyword>
<keyword evidence="5 8" id="KW-0812">Transmembrane</keyword>
<keyword evidence="3" id="KW-1003">Cell membrane</keyword>
<evidence type="ECO:0000256" key="2">
    <source>
        <dbReference type="ARBA" id="ARBA00022448"/>
    </source>
</evidence>
<dbReference type="EMBL" id="CP043046">
    <property type="protein sequence ID" value="QEI09396.1"/>
    <property type="molecule type" value="Genomic_DNA"/>
</dbReference>
<comment type="similarity">
    <text evidence="8">Belongs to the binding-protein-dependent transport system permease family.</text>
</comment>
<dbReference type="GO" id="GO:0005886">
    <property type="term" value="C:plasma membrane"/>
    <property type="evidence" value="ECO:0007669"/>
    <property type="project" value="UniProtKB-SubCell"/>
</dbReference>